<organism evidence="3 5">
    <name type="scientific">Streptococcus zhangguiae</name>
    <dbReference type="NCBI Taxonomy" id="2664091"/>
    <lineage>
        <taxon>Bacteria</taxon>
        <taxon>Bacillati</taxon>
        <taxon>Bacillota</taxon>
        <taxon>Bacilli</taxon>
        <taxon>Lactobacillales</taxon>
        <taxon>Streptococcaceae</taxon>
        <taxon>Streptococcus</taxon>
    </lineage>
</organism>
<dbReference type="Proteomes" id="UP000435060">
    <property type="component" value="Unassembled WGS sequence"/>
</dbReference>
<evidence type="ECO:0000259" key="1">
    <source>
        <dbReference type="Pfam" id="PF09860"/>
    </source>
</evidence>
<dbReference type="AlphaFoldDB" id="A0A6I4RCN4"/>
<evidence type="ECO:0000313" key="3">
    <source>
        <dbReference type="EMBL" id="MWV56528.1"/>
    </source>
</evidence>
<comment type="caution">
    <text evidence="3">The sequence shown here is derived from an EMBL/GenBank/DDBJ whole genome shotgun (WGS) entry which is preliminary data.</text>
</comment>
<sequence length="94" mass="11550">MDQATIQQKYFRQGRLVTIPKKEQAKWQLFHYFQQQLAEQGQQFTEKEINDFFKTYYDDTAILRRYLVDYGFLERDLYGKIYTIGERNGYLDER</sequence>
<evidence type="ECO:0000313" key="5">
    <source>
        <dbReference type="Proteomes" id="UP000435423"/>
    </source>
</evidence>
<protein>
    <submittedName>
        <fullName evidence="3">DUF2087 domain-containing protein</fullName>
    </submittedName>
</protein>
<keyword evidence="4" id="KW-1185">Reference proteome</keyword>
<dbReference type="RefSeq" id="WP_067089152.1">
    <property type="nucleotide sequence ID" value="NZ_CP072115.1"/>
</dbReference>
<dbReference type="Proteomes" id="UP000435423">
    <property type="component" value="Unassembled WGS sequence"/>
</dbReference>
<dbReference type="EMBL" id="WUBJ01000006">
    <property type="protein sequence ID" value="MWV56528.1"/>
    <property type="molecule type" value="Genomic_DNA"/>
</dbReference>
<feature type="domain" description="DUF2087" evidence="1">
    <location>
        <begin position="15"/>
        <end position="83"/>
    </location>
</feature>
<name>A0A6I4RCN4_9STRE</name>
<dbReference type="EMBL" id="WLCG01000007">
    <property type="protein sequence ID" value="MTB64541.1"/>
    <property type="molecule type" value="Genomic_DNA"/>
</dbReference>
<proteinExistence type="predicted"/>
<reference evidence="2 4" key="2">
    <citation type="submission" date="2019-11" db="EMBL/GenBank/DDBJ databases">
        <title>Streptococcis sp. isolated from the respiratory tract of Marmot.</title>
        <authorList>
            <person name="Zhang G."/>
        </authorList>
    </citation>
    <scope>NUCLEOTIDE SEQUENCE [LARGE SCALE GENOMIC DNA]</scope>
    <source>
        <strain evidence="4">zg-86</strain>
        <strain evidence="2">Zg-86</strain>
    </source>
</reference>
<dbReference type="InterPro" id="IPR018656">
    <property type="entry name" value="DUF2087"/>
</dbReference>
<dbReference type="Pfam" id="PF09860">
    <property type="entry name" value="DUF2087"/>
    <property type="match status" value="1"/>
</dbReference>
<evidence type="ECO:0000313" key="4">
    <source>
        <dbReference type="Proteomes" id="UP000435060"/>
    </source>
</evidence>
<evidence type="ECO:0000313" key="2">
    <source>
        <dbReference type="EMBL" id="MTB64541.1"/>
    </source>
</evidence>
<accession>A0A6I4RCN4</accession>
<reference evidence="3 5" key="1">
    <citation type="submission" date="2019-10" db="EMBL/GenBank/DDBJ databases">
        <title>Streptococcis sp, isolated from the respiratory tract of Marmot.</title>
        <authorList>
            <person name="Zhang G."/>
        </authorList>
    </citation>
    <scope>NUCLEOTIDE SEQUENCE [LARGE SCALE GENOMIC DNA]</scope>
    <source>
        <strain evidence="5">zg-70</strain>
        <strain evidence="3">Zg-70</strain>
    </source>
</reference>
<gene>
    <name evidence="2" type="ORF">GGG87_05990</name>
    <name evidence="3" type="ORF">GGH11_06025</name>
</gene>